<comment type="caution">
    <text evidence="4">The sequence shown here is derived from an EMBL/GenBank/DDBJ whole genome shotgun (WGS) entry which is preliminary data.</text>
</comment>
<dbReference type="NCBIfam" id="NF006718">
    <property type="entry name" value="PRK09256.1"/>
    <property type="match status" value="1"/>
</dbReference>
<evidence type="ECO:0000313" key="4">
    <source>
        <dbReference type="EMBL" id="EAQ99242.2"/>
    </source>
</evidence>
<feature type="compositionally biased region" description="Basic residues" evidence="2">
    <location>
        <begin position="140"/>
        <end position="149"/>
    </location>
</feature>
<dbReference type="InterPro" id="IPR045853">
    <property type="entry name" value="Pep_chain_release_fac_I_sf"/>
</dbReference>
<dbReference type="PANTHER" id="PTHR47814:SF1">
    <property type="entry name" value="PEPTIDYL-TRNA HYDROLASE ARFB"/>
    <property type="match status" value="1"/>
</dbReference>
<dbReference type="Gene3D" id="3.30.160.20">
    <property type="match status" value="1"/>
</dbReference>
<dbReference type="GO" id="GO:0072344">
    <property type="term" value="P:rescue of stalled ribosome"/>
    <property type="evidence" value="ECO:0007669"/>
    <property type="project" value="TreeGrafter"/>
</dbReference>
<dbReference type="Proteomes" id="UP000019205">
    <property type="component" value="Chromosome"/>
</dbReference>
<dbReference type="GO" id="GO:0004045">
    <property type="term" value="F:peptidyl-tRNA hydrolase activity"/>
    <property type="evidence" value="ECO:0007669"/>
    <property type="project" value="TreeGrafter"/>
</dbReference>
<accession>A4A3G9</accession>
<organism evidence="4 5">
    <name type="scientific">Congregibacter litoralis KT71</name>
    <dbReference type="NCBI Taxonomy" id="314285"/>
    <lineage>
        <taxon>Bacteria</taxon>
        <taxon>Pseudomonadati</taxon>
        <taxon>Pseudomonadota</taxon>
        <taxon>Gammaproteobacteria</taxon>
        <taxon>Cellvibrionales</taxon>
        <taxon>Halieaceae</taxon>
        <taxon>Congregibacter</taxon>
    </lineage>
</organism>
<name>A4A3G9_9GAMM</name>
<dbReference type="STRING" id="314285.KT71_16271"/>
<evidence type="ECO:0000313" key="5">
    <source>
        <dbReference type="Proteomes" id="UP000019205"/>
    </source>
</evidence>
<dbReference type="GO" id="GO:0043022">
    <property type="term" value="F:ribosome binding"/>
    <property type="evidence" value="ECO:0007669"/>
    <property type="project" value="TreeGrafter"/>
</dbReference>
<dbReference type="EMBL" id="AAOA02000001">
    <property type="protein sequence ID" value="EAQ99242.2"/>
    <property type="molecule type" value="Genomic_DNA"/>
</dbReference>
<sequence>MYPLPMSEEPNKTPVTPDFSLHHDDVQMDAVRASGAGGQNVNKVSTAVHLRFDINRARIPERVRQKLLRSRDSRISDDGVLVLKAQRFRTQGKNREDAIERLVELLREASFVPKARRATRPTRASKERRLKRKDINSKNKALRKKPQVD</sequence>
<keyword evidence="5" id="KW-1185">Reference proteome</keyword>
<dbReference type="HOGENOM" id="CLU_089470_3_2_6"/>
<reference evidence="4 5" key="2">
    <citation type="journal article" date="2009" name="PLoS ONE">
        <title>The photosynthetic apparatus and its regulation in the aerobic gammaproteobacterium Congregibacter litoralis gen. nov., sp. nov.</title>
        <authorList>
            <person name="Spring S."/>
            <person name="Lunsdorf H."/>
            <person name="Fuchs B.M."/>
            <person name="Tindall B.J."/>
        </authorList>
    </citation>
    <scope>NUCLEOTIDE SEQUENCE [LARGE SCALE GENOMIC DNA]</scope>
    <source>
        <strain evidence="4">KT71</strain>
    </source>
</reference>
<proteinExistence type="inferred from homology"/>
<protein>
    <submittedName>
        <fullName evidence="4">Protein chain release factor B</fullName>
    </submittedName>
</protein>
<comment type="similarity">
    <text evidence="1">Belongs to the prokaryotic/mitochondrial release factor family.</text>
</comment>
<dbReference type="PANTHER" id="PTHR47814">
    <property type="entry name" value="PEPTIDYL-TRNA HYDROLASE ARFB"/>
    <property type="match status" value="1"/>
</dbReference>
<evidence type="ECO:0000256" key="2">
    <source>
        <dbReference type="SAM" id="MobiDB-lite"/>
    </source>
</evidence>
<dbReference type="Pfam" id="PF00472">
    <property type="entry name" value="RF-1"/>
    <property type="match status" value="1"/>
</dbReference>
<dbReference type="InterPro" id="IPR000352">
    <property type="entry name" value="Pep_chain_release_fac_I"/>
</dbReference>
<gene>
    <name evidence="4" type="ORF">KT71_16271</name>
</gene>
<evidence type="ECO:0000256" key="1">
    <source>
        <dbReference type="ARBA" id="ARBA00010835"/>
    </source>
</evidence>
<dbReference type="GO" id="GO:0003747">
    <property type="term" value="F:translation release factor activity"/>
    <property type="evidence" value="ECO:0007669"/>
    <property type="project" value="InterPro"/>
</dbReference>
<feature type="region of interest" description="Disordered" evidence="2">
    <location>
        <begin position="113"/>
        <end position="149"/>
    </location>
</feature>
<feature type="domain" description="Prokaryotic-type class I peptide chain release factors" evidence="3">
    <location>
        <begin position="32"/>
        <end position="48"/>
    </location>
</feature>
<evidence type="ECO:0000259" key="3">
    <source>
        <dbReference type="PROSITE" id="PS00745"/>
    </source>
</evidence>
<dbReference type="eggNOG" id="COG1186">
    <property type="taxonomic scope" value="Bacteria"/>
</dbReference>
<reference evidence="4 5" key="1">
    <citation type="journal article" date="2007" name="Proc. Natl. Acad. Sci. U.S.A.">
        <title>Characterization of a marine gammaproteobacterium capable of aerobic anoxygenic photosynthesis.</title>
        <authorList>
            <person name="Fuchs B.M."/>
            <person name="Spring S."/>
            <person name="Teeling H."/>
            <person name="Quast C."/>
            <person name="Wulf J."/>
            <person name="Schattenhofer M."/>
            <person name="Yan S."/>
            <person name="Ferriera S."/>
            <person name="Johnson J."/>
            <person name="Glockner F.O."/>
            <person name="Amann R."/>
        </authorList>
    </citation>
    <scope>NUCLEOTIDE SEQUENCE [LARGE SCALE GENOMIC DNA]</scope>
    <source>
        <strain evidence="4">KT71</strain>
    </source>
</reference>
<dbReference type="PROSITE" id="PS00745">
    <property type="entry name" value="RF_PROK_I"/>
    <property type="match status" value="1"/>
</dbReference>
<dbReference type="SUPFAM" id="SSF75620">
    <property type="entry name" value="Release factor"/>
    <property type="match status" value="1"/>
</dbReference>
<dbReference type="AlphaFoldDB" id="A4A3G9"/>